<dbReference type="RefSeq" id="WP_152576073.1">
    <property type="nucleotide sequence ID" value="NZ_VIKU02000010.1"/>
</dbReference>
<keyword evidence="3" id="KW-1185">Reference proteome</keyword>
<feature type="transmembrane region" description="Helical" evidence="1">
    <location>
        <begin position="30"/>
        <end position="49"/>
    </location>
</feature>
<name>A0A967AYE6_9FLAO</name>
<keyword evidence="1" id="KW-0472">Membrane</keyword>
<evidence type="ECO:0008006" key="4">
    <source>
        <dbReference type="Google" id="ProtNLM"/>
    </source>
</evidence>
<dbReference type="EMBL" id="VIKU02000010">
    <property type="protein sequence ID" value="NHF61580.1"/>
    <property type="molecule type" value="Genomic_DNA"/>
</dbReference>
<dbReference type="AlphaFoldDB" id="A0A967AYE6"/>
<accession>A0A967AYE6</accession>
<feature type="transmembrane region" description="Helical" evidence="1">
    <location>
        <begin position="61"/>
        <end position="81"/>
    </location>
</feature>
<proteinExistence type="predicted"/>
<comment type="caution">
    <text evidence="2">The sequence shown here is derived from an EMBL/GenBank/DDBJ whole genome shotgun (WGS) entry which is preliminary data.</text>
</comment>
<evidence type="ECO:0000256" key="1">
    <source>
        <dbReference type="SAM" id="Phobius"/>
    </source>
</evidence>
<evidence type="ECO:0000313" key="3">
    <source>
        <dbReference type="Proteomes" id="UP000707206"/>
    </source>
</evidence>
<reference evidence="2" key="2">
    <citation type="submission" date="2020-03" db="EMBL/GenBank/DDBJ databases">
        <title>Flavobacteriaceae bacterium strain TP-CH-4, a member of the family Flavobacteriaceae isolated from a deep-sea seamount.</title>
        <authorList>
            <person name="Zhang D.-C."/>
        </authorList>
    </citation>
    <scope>NUCLEOTIDE SEQUENCE</scope>
    <source>
        <strain evidence="2">TP-CH-4</strain>
    </source>
</reference>
<dbReference type="InterPro" id="IPR023393">
    <property type="entry name" value="START-like_dom_sf"/>
</dbReference>
<dbReference type="SUPFAM" id="SSF55961">
    <property type="entry name" value="Bet v1-like"/>
    <property type="match status" value="1"/>
</dbReference>
<sequence>MNHIQLISVLATLVLVQILGFISINYLGDYGWSVFLFIPLVIGFLPPYISGRKVKITKSTAYKLSFIALALACLALVVFAIEGLICLLMASPLLALAVWLGSYLGYKSSNSNFMNPTNTAIILVLLSISFSSFDHFNVPKDLIPVRTKIIVTAPIEEVWKNVVAFDKISEPTDWIFKTGISYPTDATIVGHGVGAVRYCNFTTGSFIEPITTWSEPNLLQFDVKEQPIPMNELNPFWEVHPPHLDGYFKSYKGQFKLKKLSENKTELEGTTWYKVDIYPEIYWKGWSNFIVHRIHERVLNHIKLESE</sequence>
<evidence type="ECO:0000313" key="2">
    <source>
        <dbReference type="EMBL" id="NHF61580.1"/>
    </source>
</evidence>
<organism evidence="2 3">
    <name type="scientific">Pelagihabitans pacificus</name>
    <dbReference type="NCBI Taxonomy" id="2696054"/>
    <lineage>
        <taxon>Bacteria</taxon>
        <taxon>Pseudomonadati</taxon>
        <taxon>Bacteroidota</taxon>
        <taxon>Flavobacteriia</taxon>
        <taxon>Flavobacteriales</taxon>
        <taxon>Flavobacteriaceae</taxon>
        <taxon>Pelagihabitans</taxon>
    </lineage>
</organism>
<gene>
    <name evidence="2" type="ORF">FK220_019665</name>
</gene>
<dbReference type="Proteomes" id="UP000707206">
    <property type="component" value="Unassembled WGS sequence"/>
</dbReference>
<reference evidence="2" key="1">
    <citation type="submission" date="2019-07" db="EMBL/GenBank/DDBJ databases">
        <authorList>
            <person name="De-Chao Zhang Q."/>
        </authorList>
    </citation>
    <scope>NUCLEOTIDE SEQUENCE</scope>
    <source>
        <strain evidence="2">TP-CH-4</strain>
    </source>
</reference>
<protein>
    <recommendedName>
        <fullName evidence="4">Polyketide cyclase / dehydrase and lipid transport</fullName>
    </recommendedName>
</protein>
<keyword evidence="1" id="KW-1133">Transmembrane helix</keyword>
<dbReference type="Gene3D" id="3.30.530.20">
    <property type="match status" value="1"/>
</dbReference>
<keyword evidence="1" id="KW-0812">Transmembrane</keyword>